<gene>
    <name evidence="1" type="ORF">V0R50_13175</name>
</gene>
<evidence type="ECO:0000313" key="1">
    <source>
        <dbReference type="EMBL" id="MEE1934179.1"/>
    </source>
</evidence>
<protein>
    <submittedName>
        <fullName evidence="1">Uncharacterized protein</fullName>
    </submittedName>
</protein>
<dbReference type="Proteomes" id="UP001335100">
    <property type="component" value="Unassembled WGS sequence"/>
</dbReference>
<organism evidence="1 2">
    <name type="scientific">Pseudomonas ulcerans</name>
    <dbReference type="NCBI Taxonomy" id="3115852"/>
    <lineage>
        <taxon>Bacteria</taxon>
        <taxon>Pseudomonadati</taxon>
        <taxon>Pseudomonadota</taxon>
        <taxon>Gammaproteobacteria</taxon>
        <taxon>Pseudomonadales</taxon>
        <taxon>Pseudomonadaceae</taxon>
        <taxon>Pseudomonas</taxon>
    </lineage>
</organism>
<keyword evidence="2" id="KW-1185">Reference proteome</keyword>
<evidence type="ECO:0000313" key="2">
    <source>
        <dbReference type="Proteomes" id="UP001335100"/>
    </source>
</evidence>
<comment type="caution">
    <text evidence="1">The sequence shown here is derived from an EMBL/GenBank/DDBJ whole genome shotgun (WGS) entry which is preliminary data.</text>
</comment>
<dbReference type="EMBL" id="JAZDQJ010000012">
    <property type="protein sequence ID" value="MEE1934179.1"/>
    <property type="molecule type" value="Genomic_DNA"/>
</dbReference>
<name>A0ABU7HRM1_9PSED</name>
<dbReference type="RefSeq" id="WP_330074955.1">
    <property type="nucleotide sequence ID" value="NZ_JAZDQJ010000012.1"/>
</dbReference>
<sequence length="297" mass="32699">MPTKRNVQERFSVSYDAEDGDLKNHKIDAFDLARSILGVHSAVSEANSLMNKGAEIELKVSSPVRRGSVVIDFLLLATTPAALDILKVIGFSATGGAIAGGSLIEVVKKLKGRKVAKVIIESGADLATIEVSGEIIKCDKRIAQLAVDKKVRDSLHSVIQAPISGKKNAIFKVMDENETVVQAVKENAAHNFSPLPIGSLESEEKTKETTTAYFVQVNFESSRGWRVKLADGTEHAVELADEKFLNRVNQNKQTFSKEDLFEVVLQTKSVYRQTRSTHSYTVMEVTKHFADKSRRLI</sequence>
<accession>A0ABU7HRM1</accession>
<proteinExistence type="predicted"/>
<reference evidence="1 2" key="1">
    <citation type="submission" date="2024-01" db="EMBL/GenBank/DDBJ databases">
        <title>Unpublished Manusciprt.</title>
        <authorList>
            <person name="Duman M."/>
            <person name="Valdes E.G."/>
            <person name="Ajmi N."/>
            <person name="Altun S."/>
            <person name="Saticioglu I.B."/>
        </authorList>
    </citation>
    <scope>NUCLEOTIDE SEQUENCE [LARGE SCALE GENOMIC DNA]</scope>
    <source>
        <strain evidence="1 2">148P</strain>
    </source>
</reference>